<feature type="transmembrane region" description="Helical" evidence="2">
    <location>
        <begin position="352"/>
        <end position="374"/>
    </location>
</feature>
<sequence>MASERVSRWVLILLATSACPDLSAALAARGSVDRYSNFNVAAPTGTGTSSDKWHNLRTSHRPTDAPKQELGAWQDLRREVGAATCGFFPESGDPYDCGPSRICTNSGNYRRCCSGRECSQALPTACVGLRGGDCPEGGTICCQSPLYCATFLWQTSASPNKIFTILDCDQINYPEPISILAEPRNAAPPAAAPTTPPAAVPNTTPAPAAPSTRPTTLQVADPPKQQTEPQVAAAPSTSLQNQADSVDTTTPNSPTNPKTGTQPDESKSTAPSSPSINSASSSSSSTIVPARQSSSSSSGGNYDNSNNTTGSGNNNSGNSNTNGGTSPATDQNQSTPNSSNTNSSSSTTSTSAIAGGVVGGLAVIGFIVVALYWLRMRRVRAAAAAGRGGLRSYELAGDYSSSGSPAGRWASPSSSPSQLSSGSPEMVKAGYAVEMPIVPLRAELGLDNNKAELPGSDGYRE</sequence>
<reference evidence="4" key="1">
    <citation type="submission" date="2023-06" db="EMBL/GenBank/DDBJ databases">
        <title>Genome-scale phylogeny and comparative genomics of the fungal order Sordariales.</title>
        <authorList>
            <consortium name="Lawrence Berkeley National Laboratory"/>
            <person name="Hensen N."/>
            <person name="Bonometti L."/>
            <person name="Westerberg I."/>
            <person name="Brannstrom I.O."/>
            <person name="Guillou S."/>
            <person name="Cros-Aarteil S."/>
            <person name="Calhoun S."/>
            <person name="Haridas S."/>
            <person name="Kuo A."/>
            <person name="Mondo S."/>
            <person name="Pangilinan J."/>
            <person name="Riley R."/>
            <person name="LaButti K."/>
            <person name="Andreopoulos B."/>
            <person name="Lipzen A."/>
            <person name="Chen C."/>
            <person name="Yanf M."/>
            <person name="Daum C."/>
            <person name="Ng V."/>
            <person name="Clum A."/>
            <person name="Steindorff A."/>
            <person name="Ohm R."/>
            <person name="Martin F."/>
            <person name="Silar P."/>
            <person name="Natvig D."/>
            <person name="Lalanne C."/>
            <person name="Gautier V."/>
            <person name="Ament-velasquez S.L."/>
            <person name="Kruys A."/>
            <person name="Hutchinson M.I."/>
            <person name="Powell A.J."/>
            <person name="Barry K."/>
            <person name="Miller A.N."/>
            <person name="Grigoriev I.V."/>
            <person name="Debuchy R."/>
            <person name="Gladieux P."/>
            <person name="Thoren M.H."/>
            <person name="Johannesson H."/>
        </authorList>
    </citation>
    <scope>NUCLEOTIDE SEQUENCE</scope>
    <source>
        <strain evidence="4">SMH2392-1A</strain>
    </source>
</reference>
<evidence type="ECO:0008006" key="6">
    <source>
        <dbReference type="Google" id="ProtNLM"/>
    </source>
</evidence>
<gene>
    <name evidence="4" type="ORF">B0T26DRAFT_676653</name>
</gene>
<feature type="compositionally biased region" description="Low complexity" evidence="1">
    <location>
        <begin position="268"/>
        <end position="326"/>
    </location>
</feature>
<evidence type="ECO:0000256" key="1">
    <source>
        <dbReference type="SAM" id="MobiDB-lite"/>
    </source>
</evidence>
<dbReference type="Proteomes" id="UP001172101">
    <property type="component" value="Unassembled WGS sequence"/>
</dbReference>
<feature type="compositionally biased region" description="Pro residues" evidence="1">
    <location>
        <begin position="190"/>
        <end position="199"/>
    </location>
</feature>
<feature type="chain" id="PRO_5041210852" description="Mid2 domain-containing protein" evidence="3">
    <location>
        <begin position="26"/>
        <end position="461"/>
    </location>
</feature>
<name>A0AA40AMF5_9PEZI</name>
<keyword evidence="5" id="KW-1185">Reference proteome</keyword>
<feature type="compositionally biased region" description="Polar residues" evidence="1">
    <location>
        <begin position="224"/>
        <end position="247"/>
    </location>
</feature>
<feature type="region of interest" description="Disordered" evidence="1">
    <location>
        <begin position="401"/>
        <end position="425"/>
    </location>
</feature>
<organism evidence="4 5">
    <name type="scientific">Lasiosphaeria miniovina</name>
    <dbReference type="NCBI Taxonomy" id="1954250"/>
    <lineage>
        <taxon>Eukaryota</taxon>
        <taxon>Fungi</taxon>
        <taxon>Dikarya</taxon>
        <taxon>Ascomycota</taxon>
        <taxon>Pezizomycotina</taxon>
        <taxon>Sordariomycetes</taxon>
        <taxon>Sordariomycetidae</taxon>
        <taxon>Sordariales</taxon>
        <taxon>Lasiosphaeriaceae</taxon>
        <taxon>Lasiosphaeria</taxon>
    </lineage>
</organism>
<accession>A0AA40AMF5</accession>
<evidence type="ECO:0000313" key="5">
    <source>
        <dbReference type="Proteomes" id="UP001172101"/>
    </source>
</evidence>
<evidence type="ECO:0000313" key="4">
    <source>
        <dbReference type="EMBL" id="KAK0718494.1"/>
    </source>
</evidence>
<proteinExistence type="predicted"/>
<feature type="compositionally biased region" description="Low complexity" evidence="1">
    <location>
        <begin position="248"/>
        <end position="261"/>
    </location>
</feature>
<feature type="compositionally biased region" description="Low complexity" evidence="1">
    <location>
        <begin position="401"/>
        <end position="424"/>
    </location>
</feature>
<keyword evidence="3" id="KW-0732">Signal</keyword>
<feature type="compositionally biased region" description="Low complexity" evidence="1">
    <location>
        <begin position="334"/>
        <end position="349"/>
    </location>
</feature>
<dbReference type="RefSeq" id="XP_060297287.1">
    <property type="nucleotide sequence ID" value="XM_060440000.1"/>
</dbReference>
<keyword evidence="2" id="KW-1133">Transmembrane helix</keyword>
<keyword evidence="2" id="KW-0472">Membrane</keyword>
<keyword evidence="2" id="KW-0812">Transmembrane</keyword>
<feature type="region of interest" description="Disordered" evidence="1">
    <location>
        <begin position="186"/>
        <end position="349"/>
    </location>
</feature>
<comment type="caution">
    <text evidence="4">The sequence shown here is derived from an EMBL/GenBank/DDBJ whole genome shotgun (WGS) entry which is preliminary data.</text>
</comment>
<feature type="region of interest" description="Disordered" evidence="1">
    <location>
        <begin position="46"/>
        <end position="66"/>
    </location>
</feature>
<dbReference type="GeneID" id="85323270"/>
<dbReference type="EMBL" id="JAUIRO010000004">
    <property type="protein sequence ID" value="KAK0718494.1"/>
    <property type="molecule type" value="Genomic_DNA"/>
</dbReference>
<dbReference type="AlphaFoldDB" id="A0AA40AMF5"/>
<feature type="signal peptide" evidence="3">
    <location>
        <begin position="1"/>
        <end position="25"/>
    </location>
</feature>
<protein>
    <recommendedName>
        <fullName evidence="6">Mid2 domain-containing protein</fullName>
    </recommendedName>
</protein>
<dbReference type="PROSITE" id="PS51257">
    <property type="entry name" value="PROKAR_LIPOPROTEIN"/>
    <property type="match status" value="1"/>
</dbReference>
<evidence type="ECO:0000256" key="3">
    <source>
        <dbReference type="SAM" id="SignalP"/>
    </source>
</evidence>
<evidence type="ECO:0000256" key="2">
    <source>
        <dbReference type="SAM" id="Phobius"/>
    </source>
</evidence>
<feature type="compositionally biased region" description="Low complexity" evidence="1">
    <location>
        <begin position="200"/>
        <end position="216"/>
    </location>
</feature>